<reference evidence="1 2" key="1">
    <citation type="submission" date="2020-08" db="EMBL/GenBank/DDBJ databases">
        <title>Genomic Encyclopedia of Type Strains, Phase III (KMG-III): the genomes of soil and plant-associated and newly described type strains.</title>
        <authorList>
            <person name="Whitman W."/>
        </authorList>
    </citation>
    <scope>NUCLEOTIDE SEQUENCE [LARGE SCALE GENOMIC DNA]</scope>
    <source>
        <strain evidence="1 2">CECT 8305</strain>
    </source>
</reference>
<evidence type="ECO:0000313" key="2">
    <source>
        <dbReference type="Proteomes" id="UP000588098"/>
    </source>
</evidence>
<keyword evidence="2" id="KW-1185">Reference proteome</keyword>
<organism evidence="1 2">
    <name type="scientific">Streptomyces zagrosensis</name>
    <dbReference type="NCBI Taxonomy" id="1042984"/>
    <lineage>
        <taxon>Bacteria</taxon>
        <taxon>Bacillati</taxon>
        <taxon>Actinomycetota</taxon>
        <taxon>Actinomycetes</taxon>
        <taxon>Kitasatosporales</taxon>
        <taxon>Streptomycetaceae</taxon>
        <taxon>Streptomyces</taxon>
    </lineage>
</organism>
<name>A0A7W9QHV1_9ACTN</name>
<dbReference type="EMBL" id="JACHJL010000031">
    <property type="protein sequence ID" value="MBB5939958.1"/>
    <property type="molecule type" value="Genomic_DNA"/>
</dbReference>
<dbReference type="AlphaFoldDB" id="A0A7W9QHV1"/>
<dbReference type="Proteomes" id="UP000588098">
    <property type="component" value="Unassembled WGS sequence"/>
</dbReference>
<sequence length="43" mass="4826">MQEIFATDGDVRRICDFFGIGIDAAMRYTLALAKADPDTDSEW</sequence>
<protein>
    <submittedName>
        <fullName evidence="1">Uncharacterized protein</fullName>
    </submittedName>
</protein>
<evidence type="ECO:0000313" key="1">
    <source>
        <dbReference type="EMBL" id="MBB5939958.1"/>
    </source>
</evidence>
<comment type="caution">
    <text evidence="1">The sequence shown here is derived from an EMBL/GenBank/DDBJ whole genome shotgun (WGS) entry which is preliminary data.</text>
</comment>
<proteinExistence type="predicted"/>
<gene>
    <name evidence="1" type="ORF">FHS42_007056</name>
</gene>
<accession>A0A7W9QHV1</accession>
<dbReference type="RefSeq" id="WP_281392926.1">
    <property type="nucleotide sequence ID" value="NZ_JACHJL010000031.1"/>
</dbReference>